<dbReference type="Proteomes" id="UP000660861">
    <property type="component" value="Unassembled WGS sequence"/>
</dbReference>
<keyword evidence="4" id="KW-0788">Thiol protease</keyword>
<name>A0A926ECI8_9FIRM</name>
<dbReference type="EMBL" id="JACRTC010000001">
    <property type="protein sequence ID" value="MBC8569441.1"/>
    <property type="molecule type" value="Genomic_DNA"/>
</dbReference>
<sequence>MVKADFAEREGMLVAFDVSGHAGFAGAGEDIVCAGVSSTLQMTANGITEVLGLDATVTVEDNRIQLKLKAPEKRADDFLRAFLLQLTLLSEAYPHTIKINVSEV</sequence>
<protein>
    <recommendedName>
        <fullName evidence="6">Ribosomal processing cysteine protease Prp</fullName>
    </recommendedName>
</protein>
<reference evidence="7" key="1">
    <citation type="submission" date="2020-08" db="EMBL/GenBank/DDBJ databases">
        <title>Genome public.</title>
        <authorList>
            <person name="Liu C."/>
            <person name="Sun Q."/>
        </authorList>
    </citation>
    <scope>NUCLEOTIDE SEQUENCE</scope>
    <source>
        <strain evidence="7">NSJ-54</strain>
    </source>
</reference>
<organism evidence="7 8">
    <name type="scientific">Zongyangia hominis</name>
    <dbReference type="NCBI Taxonomy" id="2763677"/>
    <lineage>
        <taxon>Bacteria</taxon>
        <taxon>Bacillati</taxon>
        <taxon>Bacillota</taxon>
        <taxon>Clostridia</taxon>
        <taxon>Eubacteriales</taxon>
        <taxon>Oscillospiraceae</taxon>
        <taxon>Zongyangia</taxon>
    </lineage>
</organism>
<dbReference type="InterPro" id="IPR007422">
    <property type="entry name" value="Peptidase_Prp"/>
</dbReference>
<dbReference type="AlphaFoldDB" id="A0A926ECI8"/>
<evidence type="ECO:0000256" key="1">
    <source>
        <dbReference type="ARBA" id="ARBA00022517"/>
    </source>
</evidence>
<keyword evidence="3" id="KW-0378">Hydrolase</keyword>
<dbReference type="Gene3D" id="3.30.70.1490">
    <property type="entry name" value="Cysteine protease Prp"/>
    <property type="match status" value="1"/>
</dbReference>
<keyword evidence="1" id="KW-0690">Ribosome biogenesis</keyword>
<comment type="similarity">
    <text evidence="5">Belongs to the Prp family.</text>
</comment>
<evidence type="ECO:0000313" key="7">
    <source>
        <dbReference type="EMBL" id="MBC8569441.1"/>
    </source>
</evidence>
<dbReference type="GO" id="GO:0006508">
    <property type="term" value="P:proteolysis"/>
    <property type="evidence" value="ECO:0007669"/>
    <property type="project" value="UniProtKB-KW"/>
</dbReference>
<evidence type="ECO:0000256" key="3">
    <source>
        <dbReference type="ARBA" id="ARBA00022801"/>
    </source>
</evidence>
<evidence type="ECO:0000256" key="5">
    <source>
        <dbReference type="ARBA" id="ARBA00044503"/>
    </source>
</evidence>
<comment type="caution">
    <text evidence="7">The sequence shown here is derived from an EMBL/GenBank/DDBJ whole genome shotgun (WGS) entry which is preliminary data.</text>
</comment>
<gene>
    <name evidence="7" type="ORF">H8709_01170</name>
</gene>
<dbReference type="Pfam" id="PF04327">
    <property type="entry name" value="Peptidase_Prp"/>
    <property type="match status" value="1"/>
</dbReference>
<dbReference type="GO" id="GO:0042254">
    <property type="term" value="P:ribosome biogenesis"/>
    <property type="evidence" value="ECO:0007669"/>
    <property type="project" value="UniProtKB-KW"/>
</dbReference>
<evidence type="ECO:0000256" key="4">
    <source>
        <dbReference type="ARBA" id="ARBA00022807"/>
    </source>
</evidence>
<dbReference type="GO" id="GO:0008234">
    <property type="term" value="F:cysteine-type peptidase activity"/>
    <property type="evidence" value="ECO:0007669"/>
    <property type="project" value="UniProtKB-KW"/>
</dbReference>
<dbReference type="SUPFAM" id="SSF118010">
    <property type="entry name" value="TM1457-like"/>
    <property type="match status" value="1"/>
</dbReference>
<dbReference type="CDD" id="cd16332">
    <property type="entry name" value="Prp-like"/>
    <property type="match status" value="1"/>
</dbReference>
<keyword evidence="8" id="KW-1185">Reference proteome</keyword>
<keyword evidence="2 7" id="KW-0645">Protease</keyword>
<evidence type="ECO:0000256" key="6">
    <source>
        <dbReference type="ARBA" id="ARBA00044538"/>
    </source>
</evidence>
<dbReference type="PANTHER" id="PTHR39178">
    <property type="entry name" value="HYPOTHETICAL RIBOSOME-ASSOCIATED PROTEIN"/>
    <property type="match status" value="1"/>
</dbReference>
<accession>A0A926ECI8</accession>
<dbReference type="InterPro" id="IPR036764">
    <property type="entry name" value="Peptidase_Prp_sf"/>
</dbReference>
<dbReference type="RefSeq" id="WP_262396540.1">
    <property type="nucleotide sequence ID" value="NZ_JACRTC010000001.1"/>
</dbReference>
<dbReference type="PANTHER" id="PTHR39178:SF1">
    <property type="entry name" value="RIBOSOMAL-PROCESSING CYSTEINE PROTEASE PRP"/>
    <property type="match status" value="1"/>
</dbReference>
<evidence type="ECO:0000256" key="2">
    <source>
        <dbReference type="ARBA" id="ARBA00022670"/>
    </source>
</evidence>
<proteinExistence type="inferred from homology"/>
<evidence type="ECO:0000313" key="8">
    <source>
        <dbReference type="Proteomes" id="UP000660861"/>
    </source>
</evidence>